<accession>A0A8S1QMI1</accession>
<feature type="region of interest" description="Disordered" evidence="1">
    <location>
        <begin position="61"/>
        <end position="83"/>
    </location>
</feature>
<evidence type="ECO:0000313" key="3">
    <source>
        <dbReference type="Proteomes" id="UP000688137"/>
    </source>
</evidence>
<dbReference type="Proteomes" id="UP000688137">
    <property type="component" value="Unassembled WGS sequence"/>
</dbReference>
<feature type="compositionally biased region" description="Basic residues" evidence="1">
    <location>
        <begin position="68"/>
        <end position="83"/>
    </location>
</feature>
<organism evidence="2 3">
    <name type="scientific">Paramecium primaurelia</name>
    <dbReference type="NCBI Taxonomy" id="5886"/>
    <lineage>
        <taxon>Eukaryota</taxon>
        <taxon>Sar</taxon>
        <taxon>Alveolata</taxon>
        <taxon>Ciliophora</taxon>
        <taxon>Intramacronucleata</taxon>
        <taxon>Oligohymenophorea</taxon>
        <taxon>Peniculida</taxon>
        <taxon>Parameciidae</taxon>
        <taxon>Paramecium</taxon>
    </lineage>
</organism>
<protein>
    <submittedName>
        <fullName evidence="2">Uncharacterized protein</fullName>
    </submittedName>
</protein>
<dbReference type="AlphaFoldDB" id="A0A8S1QMI1"/>
<name>A0A8S1QMI1_PARPR</name>
<proteinExistence type="predicted"/>
<sequence>MDKSILKDAILSQEVSHLMGQVPPLIEQVGTTLFQEINQSLSIDECCQFVSLSKKIRKDQKIQDKLNKSNKKNPRGCRGSKRN</sequence>
<evidence type="ECO:0000313" key="2">
    <source>
        <dbReference type="EMBL" id="CAD8116434.1"/>
    </source>
</evidence>
<dbReference type="EMBL" id="CAJJDM010000181">
    <property type="protein sequence ID" value="CAD8116434.1"/>
    <property type="molecule type" value="Genomic_DNA"/>
</dbReference>
<keyword evidence="3" id="KW-1185">Reference proteome</keyword>
<comment type="caution">
    <text evidence="2">The sequence shown here is derived from an EMBL/GenBank/DDBJ whole genome shotgun (WGS) entry which is preliminary data.</text>
</comment>
<evidence type="ECO:0000256" key="1">
    <source>
        <dbReference type="SAM" id="MobiDB-lite"/>
    </source>
</evidence>
<gene>
    <name evidence="2" type="ORF">PPRIM_AZ9-3.1.T1720017</name>
</gene>
<reference evidence="2" key="1">
    <citation type="submission" date="2021-01" db="EMBL/GenBank/DDBJ databases">
        <authorList>
            <consortium name="Genoscope - CEA"/>
            <person name="William W."/>
        </authorList>
    </citation>
    <scope>NUCLEOTIDE SEQUENCE</scope>
</reference>